<reference evidence="1 2" key="1">
    <citation type="journal article" date="2002" name="J. Bacteriol.">
        <title>Whole-genome comparison of Mycobacterium tuberculosis clinical and laboratory strains.</title>
        <authorList>
            <person name="Fleischmann R.D."/>
            <person name="Alland D."/>
            <person name="Eisen J.A."/>
            <person name="Carpenter L."/>
            <person name="White O."/>
            <person name="Peterson J."/>
            <person name="DeBoy R."/>
            <person name="Dodson R."/>
            <person name="Gwinn M."/>
            <person name="Haft D."/>
            <person name="Hickey E."/>
            <person name="Kolonay J.F."/>
            <person name="Nelson W.C."/>
            <person name="Umayam L.A."/>
            <person name="Ermolaeva M."/>
            <person name="Salzberg S.L."/>
            <person name="Delcher A."/>
            <person name="Utterback T."/>
            <person name="Weidman J."/>
            <person name="Khouri H."/>
            <person name="Gill J."/>
            <person name="Mikula A."/>
            <person name="Bishai W."/>
            <person name="Jacobs Jr W.R.Jr."/>
            <person name="Venter J.C."/>
            <person name="Fraser C.M."/>
        </authorList>
    </citation>
    <scope>NUCLEOTIDE SEQUENCE [LARGE SCALE GENOMIC DNA]</scope>
    <source>
        <strain evidence="2">CDC 1551 / Oshkosh</strain>
    </source>
</reference>
<proteinExistence type="predicted"/>
<dbReference type="AlphaFoldDB" id="Q8VJQ8"/>
<sequence length="147" mass="16564">MARFLAHRDQRLPVSVQVSHLLCVGRADRVVKSLGDRKCTEHPRQQGSPRQLISTTVGVLTGVVRLVCPRMQKSNIDKHRYSLRTWCKATVVDLTIKSPCGRLEGITGDHGHAPHRAPPRWRHWIQCFDDRGERSGAAVLMMRTTGP</sequence>
<evidence type="ECO:0000313" key="1">
    <source>
        <dbReference type="EMBL" id="AAK46420.1"/>
    </source>
</evidence>
<dbReference type="EMBL" id="AE000516">
    <property type="protein sequence ID" value="AAK46420.1"/>
    <property type="molecule type" value="Genomic_DNA"/>
</dbReference>
<dbReference type="KEGG" id="mtc:MT2138.2"/>
<protein>
    <submittedName>
        <fullName evidence="1">Uncharacterized protein</fullName>
    </submittedName>
</protein>
<dbReference type="HOGENOM" id="CLU_1766020_0_0_11"/>
<accession>F2GDV8</accession>
<organism evidence="1 2">
    <name type="scientific">Mycobacterium tuberculosis (strain CDC 1551 / Oshkosh)</name>
    <dbReference type="NCBI Taxonomy" id="83331"/>
    <lineage>
        <taxon>Bacteria</taxon>
        <taxon>Bacillati</taxon>
        <taxon>Actinomycetota</taxon>
        <taxon>Actinomycetes</taxon>
        <taxon>Mycobacteriales</taxon>
        <taxon>Mycobacteriaceae</taxon>
        <taxon>Mycobacterium</taxon>
        <taxon>Mycobacterium tuberculosis complex</taxon>
    </lineage>
</organism>
<gene>
    <name evidence="1" type="ordered locus">MT2138.2</name>
</gene>
<keyword evidence="2" id="KW-1185">Reference proteome</keyword>
<name>Q8VJQ8_MYCTO</name>
<evidence type="ECO:0000313" key="2">
    <source>
        <dbReference type="Proteomes" id="UP000001020"/>
    </source>
</evidence>
<accession>Q8VJQ8</accession>
<dbReference type="Proteomes" id="UP000001020">
    <property type="component" value="Chromosome"/>
</dbReference>